<feature type="domain" description="Methyltransferase type 11" evidence="1">
    <location>
        <begin position="24"/>
        <end position="118"/>
    </location>
</feature>
<accession>A0A916ZPT8</accession>
<dbReference type="Gene3D" id="3.40.50.150">
    <property type="entry name" value="Vaccinia Virus protein VP39"/>
    <property type="match status" value="1"/>
</dbReference>
<reference evidence="2" key="2">
    <citation type="submission" date="2020-09" db="EMBL/GenBank/DDBJ databases">
        <authorList>
            <person name="Sun Q."/>
            <person name="Zhou Y."/>
        </authorList>
    </citation>
    <scope>NUCLEOTIDE SEQUENCE</scope>
    <source>
        <strain evidence="2">CGMCC 1.15367</strain>
    </source>
</reference>
<dbReference type="AlphaFoldDB" id="A0A916ZPT8"/>
<comment type="caution">
    <text evidence="2">The sequence shown here is derived from an EMBL/GenBank/DDBJ whole genome shotgun (WGS) entry which is preliminary data.</text>
</comment>
<evidence type="ECO:0000313" key="2">
    <source>
        <dbReference type="EMBL" id="GGE08150.1"/>
    </source>
</evidence>
<keyword evidence="2" id="KW-0808">Transferase</keyword>
<dbReference type="GO" id="GO:0008757">
    <property type="term" value="F:S-adenosylmethionine-dependent methyltransferase activity"/>
    <property type="evidence" value="ECO:0007669"/>
    <property type="project" value="InterPro"/>
</dbReference>
<reference evidence="2" key="1">
    <citation type="journal article" date="2014" name="Int. J. Syst. Evol. Microbiol.">
        <title>Complete genome sequence of Corynebacterium casei LMG S-19264T (=DSM 44701T), isolated from a smear-ripened cheese.</title>
        <authorList>
            <consortium name="US DOE Joint Genome Institute (JGI-PGF)"/>
            <person name="Walter F."/>
            <person name="Albersmeier A."/>
            <person name="Kalinowski J."/>
            <person name="Ruckert C."/>
        </authorList>
    </citation>
    <scope>NUCLEOTIDE SEQUENCE</scope>
    <source>
        <strain evidence="2">CGMCC 1.15367</strain>
    </source>
</reference>
<evidence type="ECO:0000313" key="3">
    <source>
        <dbReference type="Proteomes" id="UP000644699"/>
    </source>
</evidence>
<sequence length="232" mass="25101">MHATGADLDWIEARVAGAGLGEVLDLGCGGGHVAYRLAKHAARVTACDLSPEMLAAVAQTGAERGLANIATVEARAERLPFAEASFDAVATRFSAHHWSDAGLGLREAARVLKPGAPLLAVDVVAPGTPLFDTHLQAVEVLRDPSHVRDYGAAEWLAMLDEAGLETRRLERHRLRMDFPVWIARMRTPETAAQAIRYLQDALPAEARRHFAVEADGSFTLDTIWIEAVKPDL</sequence>
<evidence type="ECO:0000259" key="1">
    <source>
        <dbReference type="Pfam" id="PF08241"/>
    </source>
</evidence>
<protein>
    <submittedName>
        <fullName evidence="2">S-adenosyl-L-methionine (SAM)-dependent methyltransferase PhcB</fullName>
    </submittedName>
</protein>
<name>A0A916ZPT8_9HYPH</name>
<dbReference type="PANTHER" id="PTHR43591:SF24">
    <property type="entry name" value="2-METHOXY-6-POLYPRENYL-1,4-BENZOQUINOL METHYLASE, MITOCHONDRIAL"/>
    <property type="match status" value="1"/>
</dbReference>
<proteinExistence type="predicted"/>
<dbReference type="GO" id="GO:0032259">
    <property type="term" value="P:methylation"/>
    <property type="evidence" value="ECO:0007669"/>
    <property type="project" value="UniProtKB-KW"/>
</dbReference>
<keyword evidence="2" id="KW-0489">Methyltransferase</keyword>
<dbReference type="PANTHER" id="PTHR43591">
    <property type="entry name" value="METHYLTRANSFERASE"/>
    <property type="match status" value="1"/>
</dbReference>
<dbReference type="InterPro" id="IPR013216">
    <property type="entry name" value="Methyltransf_11"/>
</dbReference>
<dbReference type="EMBL" id="BMIQ01000004">
    <property type="protein sequence ID" value="GGE08150.1"/>
    <property type="molecule type" value="Genomic_DNA"/>
</dbReference>
<organism evidence="2 3">
    <name type="scientific">Aureimonas endophytica</name>
    <dbReference type="NCBI Taxonomy" id="2027858"/>
    <lineage>
        <taxon>Bacteria</taxon>
        <taxon>Pseudomonadati</taxon>
        <taxon>Pseudomonadota</taxon>
        <taxon>Alphaproteobacteria</taxon>
        <taxon>Hyphomicrobiales</taxon>
        <taxon>Aurantimonadaceae</taxon>
        <taxon>Aureimonas</taxon>
    </lineage>
</organism>
<dbReference type="InterPro" id="IPR029063">
    <property type="entry name" value="SAM-dependent_MTases_sf"/>
</dbReference>
<dbReference type="Pfam" id="PF08241">
    <property type="entry name" value="Methyltransf_11"/>
    <property type="match status" value="1"/>
</dbReference>
<dbReference type="SUPFAM" id="SSF53335">
    <property type="entry name" value="S-adenosyl-L-methionine-dependent methyltransferases"/>
    <property type="match status" value="1"/>
</dbReference>
<dbReference type="CDD" id="cd02440">
    <property type="entry name" value="AdoMet_MTases"/>
    <property type="match status" value="1"/>
</dbReference>
<dbReference type="Proteomes" id="UP000644699">
    <property type="component" value="Unassembled WGS sequence"/>
</dbReference>
<keyword evidence="3" id="KW-1185">Reference proteome</keyword>
<gene>
    <name evidence="2" type="ORF">GCM10011390_29040</name>
</gene>